<dbReference type="OrthoDB" id="2144149at2"/>
<dbReference type="PATRIC" id="fig|762051.18.peg.159"/>
<organism evidence="2 3">
    <name type="scientific">Leuconostoc kimchii (strain IMSNU 11154 / KCTC 2386 / IH25)</name>
    <dbReference type="NCBI Taxonomy" id="762051"/>
    <lineage>
        <taxon>Bacteria</taxon>
        <taxon>Bacillati</taxon>
        <taxon>Bacillota</taxon>
        <taxon>Bacilli</taxon>
        <taxon>Lactobacillales</taxon>
        <taxon>Lactobacillaceae</taxon>
        <taxon>Leuconostoc</taxon>
    </lineage>
</organism>
<evidence type="ECO:0000313" key="3">
    <source>
        <dbReference type="Proteomes" id="UP000002362"/>
    </source>
</evidence>
<dbReference type="RefSeq" id="WP_013102298.1">
    <property type="nucleotide sequence ID" value="NC_014136.1"/>
</dbReference>
<evidence type="ECO:0000256" key="1">
    <source>
        <dbReference type="SAM" id="Phobius"/>
    </source>
</evidence>
<protein>
    <submittedName>
        <fullName evidence="2">Uncharacterized protein</fullName>
    </submittedName>
</protein>
<keyword evidence="1" id="KW-0812">Transmembrane</keyword>
<keyword evidence="1" id="KW-0472">Membrane</keyword>
<keyword evidence="1" id="KW-1133">Transmembrane helix</keyword>
<dbReference type="EMBL" id="CP001758">
    <property type="protein sequence ID" value="ADG39699.1"/>
    <property type="molecule type" value="Genomic_DNA"/>
</dbReference>
<proteinExistence type="predicted"/>
<dbReference type="STRING" id="762051.LKI_00780"/>
<evidence type="ECO:0000313" key="2">
    <source>
        <dbReference type="EMBL" id="ADG39699.1"/>
    </source>
</evidence>
<feature type="transmembrane region" description="Helical" evidence="1">
    <location>
        <begin position="7"/>
        <end position="28"/>
    </location>
</feature>
<dbReference type="AlphaFoldDB" id="D5T0A0"/>
<dbReference type="KEGG" id="lki:LKI_00780"/>
<reference evidence="2 3" key="1">
    <citation type="journal article" date="2010" name="J. Bacteriol.">
        <title>Complete genome sequence analysis of Leuconostoc kimchii IMSNU 11154.</title>
        <authorList>
            <person name="Oh H.M."/>
            <person name="Cho Y.J."/>
            <person name="Kim B.K."/>
            <person name="Roe J.H."/>
            <person name="Kang S.O."/>
            <person name="Nahm B.H."/>
            <person name="Jeong G."/>
            <person name="Han H.U."/>
            <person name="Chun J."/>
        </authorList>
    </citation>
    <scope>NUCLEOTIDE SEQUENCE [LARGE SCALE GENOMIC DNA]</scope>
    <source>
        <strain evidence="3">IMSNU 11154 / KCTC 2386 / IH25</strain>
    </source>
</reference>
<dbReference type="HOGENOM" id="CLU_1530709_0_0_9"/>
<accession>D5T0A0</accession>
<gene>
    <name evidence="2" type="ordered locus">LKI_00780</name>
</gene>
<sequence length="175" mass="20222">MKKKSNYILFIVLVTLLILVIVIVAEYFKSNRIKTINSETSIRISSNHASSSQSKVVAQDKNDNYTHDKRHVFSVPYGNEMVNSSSPSHLFFTTWTLDDFNAWIAYYNGLNEDDKLHATSSFGTPYTFTNLKIDNDQNGLGLTFNFFVQERWFYFNTVADYVEKNGKNFDPKNIQ</sequence>
<name>D5T0A0_LEUKI</name>
<dbReference type="Proteomes" id="UP000002362">
    <property type="component" value="Chromosome"/>
</dbReference>